<organism evidence="2 3">
    <name type="scientific">Brucella gallinifaecis</name>
    <dbReference type="NCBI Taxonomy" id="215590"/>
    <lineage>
        <taxon>Bacteria</taxon>
        <taxon>Pseudomonadati</taxon>
        <taxon>Pseudomonadota</taxon>
        <taxon>Alphaproteobacteria</taxon>
        <taxon>Hyphomicrobiales</taxon>
        <taxon>Brucellaceae</taxon>
        <taxon>Brucella/Ochrobactrum group</taxon>
        <taxon>Brucella</taxon>
    </lineage>
</organism>
<dbReference type="RefSeq" id="WP_140904661.1">
    <property type="nucleotide sequence ID" value="NZ_JBHTMD010000007.1"/>
</dbReference>
<keyword evidence="2" id="KW-0540">Nuclease</keyword>
<keyword evidence="3" id="KW-1185">Reference proteome</keyword>
<keyword evidence="2" id="KW-0255">Endonuclease</keyword>
<evidence type="ECO:0000313" key="2">
    <source>
        <dbReference type="EMBL" id="TPF75892.1"/>
    </source>
</evidence>
<comment type="caution">
    <text evidence="2">The sequence shown here is derived from an EMBL/GenBank/DDBJ whole genome shotgun (WGS) entry which is preliminary data.</text>
</comment>
<accession>A0A502BN04</accession>
<dbReference type="InterPro" id="IPR003615">
    <property type="entry name" value="HNH_nuc"/>
</dbReference>
<protein>
    <submittedName>
        <fullName evidence="2">Restriction endonuclease</fullName>
    </submittedName>
</protein>
<dbReference type="GO" id="GO:0003676">
    <property type="term" value="F:nucleic acid binding"/>
    <property type="evidence" value="ECO:0007669"/>
    <property type="project" value="InterPro"/>
</dbReference>
<dbReference type="EMBL" id="VEWJ01000004">
    <property type="protein sequence ID" value="TPF75892.1"/>
    <property type="molecule type" value="Genomic_DNA"/>
</dbReference>
<gene>
    <name evidence="2" type="ORF">FHY56_08130</name>
</gene>
<evidence type="ECO:0000313" key="3">
    <source>
        <dbReference type="Proteomes" id="UP000315388"/>
    </source>
</evidence>
<proteinExistence type="predicted"/>
<name>A0A502BN04_9HYPH</name>
<sequence>MNLQKPQDIFRISIGDTVLKRNLFDLIQFSKVEGSQFWGGHEFSIGNTPQQGINWIGSPPHVQGVVIKTRPGSYELDGWLDESRNSYRYSFKARNSVISYNETANRVLIAQPQHLYPIMLFTEGQVGWVFEGQFSVTEIGEVYVVLERQGSYMPSVGAQDEITYREGGRRYVTHLLAERSRRVVDFLKGSTPSTCDICEEDFSVRYGVRYIEAHHKVPISTFTSQYVVTPDDLALLCPNCHKAVHIYMKRSDSNYAEIKSLLRTHIAR</sequence>
<dbReference type="InterPro" id="IPR002711">
    <property type="entry name" value="HNH"/>
</dbReference>
<dbReference type="CDD" id="cd00085">
    <property type="entry name" value="HNHc"/>
    <property type="match status" value="1"/>
</dbReference>
<keyword evidence="2" id="KW-0378">Hydrolase</keyword>
<dbReference type="GO" id="GO:0008270">
    <property type="term" value="F:zinc ion binding"/>
    <property type="evidence" value="ECO:0007669"/>
    <property type="project" value="InterPro"/>
</dbReference>
<dbReference type="Pfam" id="PF01844">
    <property type="entry name" value="HNH"/>
    <property type="match status" value="1"/>
</dbReference>
<evidence type="ECO:0000259" key="1">
    <source>
        <dbReference type="Pfam" id="PF01844"/>
    </source>
</evidence>
<dbReference type="GO" id="GO:0004519">
    <property type="term" value="F:endonuclease activity"/>
    <property type="evidence" value="ECO:0007669"/>
    <property type="project" value="UniProtKB-KW"/>
</dbReference>
<dbReference type="AlphaFoldDB" id="A0A502BN04"/>
<dbReference type="Proteomes" id="UP000315388">
    <property type="component" value="Unassembled WGS sequence"/>
</dbReference>
<feature type="domain" description="HNH" evidence="1">
    <location>
        <begin position="195"/>
        <end position="245"/>
    </location>
</feature>
<dbReference type="OrthoDB" id="9802640at2"/>
<reference evidence="2 3" key="1">
    <citation type="journal article" date="2003" name="Int. J. Syst. Evol. Microbiol.">
        <title>Towards a standardized format for the description of a novel species (of an established genus): Ochrobactrum gallinifaecis sp. nov.</title>
        <authorList>
            <person name="Kampfer P."/>
            <person name="Buczolits S."/>
            <person name="Albrecht A."/>
            <person name="Busse H.J."/>
            <person name="Stackebrandt E."/>
        </authorList>
    </citation>
    <scope>NUCLEOTIDE SEQUENCE [LARGE SCALE GENOMIC DNA]</scope>
    <source>
        <strain evidence="2 3">ISO 196</strain>
    </source>
</reference>